<comment type="caution">
    <text evidence="5">The sequence shown here is derived from an EMBL/GenBank/DDBJ whole genome shotgun (WGS) entry which is preliminary data.</text>
</comment>
<proteinExistence type="inferred from homology"/>
<dbReference type="SUPFAM" id="SSF53850">
    <property type="entry name" value="Periplasmic binding protein-like II"/>
    <property type="match status" value="1"/>
</dbReference>
<dbReference type="GO" id="GO:0042956">
    <property type="term" value="P:maltodextrin transmembrane transport"/>
    <property type="evidence" value="ECO:0007669"/>
    <property type="project" value="TreeGrafter"/>
</dbReference>
<accession>A0A5N6S618</accession>
<evidence type="ECO:0000256" key="1">
    <source>
        <dbReference type="ARBA" id="ARBA00008520"/>
    </source>
</evidence>
<dbReference type="RefSeq" id="WP_152580839.1">
    <property type="nucleotide sequence ID" value="NZ_JAKVOD010000001.1"/>
</dbReference>
<dbReference type="AlphaFoldDB" id="A0A5N6S618"/>
<evidence type="ECO:0000313" key="5">
    <source>
        <dbReference type="EMBL" id="KAE8128361.1"/>
    </source>
</evidence>
<dbReference type="Pfam" id="PF13416">
    <property type="entry name" value="SBP_bac_8"/>
    <property type="match status" value="1"/>
</dbReference>
<dbReference type="EMBL" id="QDAG01000005">
    <property type="protein sequence ID" value="KAE8128361.1"/>
    <property type="molecule type" value="Genomic_DNA"/>
</dbReference>
<dbReference type="GO" id="GO:1901982">
    <property type="term" value="F:maltose binding"/>
    <property type="evidence" value="ECO:0007669"/>
    <property type="project" value="TreeGrafter"/>
</dbReference>
<comment type="similarity">
    <text evidence="1">Belongs to the bacterial solute-binding protein 1 family.</text>
</comment>
<protein>
    <submittedName>
        <fullName evidence="5">Extracellular solute-binding protein</fullName>
    </submittedName>
</protein>
<evidence type="ECO:0000313" key="6">
    <source>
        <dbReference type="Proteomes" id="UP000325415"/>
    </source>
</evidence>
<dbReference type="Gene3D" id="3.40.190.10">
    <property type="entry name" value="Periplasmic binding protein-like II"/>
    <property type="match status" value="1"/>
</dbReference>
<gene>
    <name evidence="5" type="ORF">DDE84_05555</name>
</gene>
<organism evidence="5 6">
    <name type="scientific">Bifidobacterium tibiigranuli</name>
    <dbReference type="NCBI Taxonomy" id="2172043"/>
    <lineage>
        <taxon>Bacteria</taxon>
        <taxon>Bacillati</taxon>
        <taxon>Actinomycetota</taxon>
        <taxon>Actinomycetes</taxon>
        <taxon>Bifidobacteriales</taxon>
        <taxon>Bifidobacteriaceae</taxon>
        <taxon>Bifidobacterium</taxon>
    </lineage>
</organism>
<dbReference type="PROSITE" id="PS51257">
    <property type="entry name" value="PROKAR_LIPOPROTEIN"/>
    <property type="match status" value="1"/>
</dbReference>
<keyword evidence="2" id="KW-0813">Transport</keyword>
<evidence type="ECO:0000256" key="2">
    <source>
        <dbReference type="ARBA" id="ARBA00022448"/>
    </source>
</evidence>
<dbReference type="InterPro" id="IPR006059">
    <property type="entry name" value="SBP"/>
</dbReference>
<keyword evidence="6" id="KW-1185">Reference proteome</keyword>
<feature type="chain" id="PRO_5030134999" evidence="4">
    <location>
        <begin position="32"/>
        <end position="441"/>
    </location>
</feature>
<dbReference type="Proteomes" id="UP000325415">
    <property type="component" value="Unassembled WGS sequence"/>
</dbReference>
<dbReference type="PANTHER" id="PTHR30061">
    <property type="entry name" value="MALTOSE-BINDING PERIPLASMIC PROTEIN"/>
    <property type="match status" value="1"/>
</dbReference>
<reference evidence="5 6" key="1">
    <citation type="submission" date="2018-04" db="EMBL/GenBank/DDBJ databases">
        <authorList>
            <person name="Eckel V.P."/>
            <person name="Vogel R.F."/>
        </authorList>
    </citation>
    <scope>NUCLEOTIDE SEQUENCE [LARGE SCALE GENOMIC DNA]</scope>
    <source>
        <strain evidence="6">TMW 2.1764</strain>
    </source>
</reference>
<evidence type="ECO:0000256" key="4">
    <source>
        <dbReference type="SAM" id="SignalP"/>
    </source>
</evidence>
<evidence type="ECO:0000256" key="3">
    <source>
        <dbReference type="ARBA" id="ARBA00022729"/>
    </source>
</evidence>
<dbReference type="GO" id="GO:0055052">
    <property type="term" value="C:ATP-binding cassette (ABC) transporter complex, substrate-binding subunit-containing"/>
    <property type="evidence" value="ECO:0007669"/>
    <property type="project" value="TreeGrafter"/>
</dbReference>
<sequence length="441" mass="47897">MVRHTQQGIMRICAALLAAASILGFSGCGEAQREAAKANAKEITLWTHSAGSEAELAADYQMINAYNKSPNRKATVKLQSFPQSSYNDSIISASSAGNLPCLVDVDQPNTPYWAWANILAPISDEALLKRANELMKSAKGTWNDKIYTVGYFDATTALFARKSVLEKNGIRIASVDHPWSKSEMDEALAKLKESGQWSYPFEIGTADNKSEWYAYAYGPILQSFGGDLINRANYQTSDGKLNGTAAKDFAHWMQNLVAKGYISSKGGSDTALDFVNNKSALLYGGIWSMSTFQQYAKDYGDIVAMPLTDFGHGSVAGGGSWTVGVTSTCTNKEAAQDYLRFSLQDKYIAAMSKAGMNIPVTSGAQQLVPQFAKGGDMQVFTQISQRYAKMRPETPAYNFISTEFRKTIGDIMNGADVDSGLDKAVNHIDGNIQGADGYTKN</sequence>
<dbReference type="PANTHER" id="PTHR30061:SF50">
    <property type="entry name" value="MALTOSE_MALTODEXTRIN-BINDING PERIPLASMIC PROTEIN"/>
    <property type="match status" value="1"/>
</dbReference>
<keyword evidence="3 4" id="KW-0732">Signal</keyword>
<dbReference type="GO" id="GO:0015768">
    <property type="term" value="P:maltose transport"/>
    <property type="evidence" value="ECO:0007669"/>
    <property type="project" value="TreeGrafter"/>
</dbReference>
<name>A0A5N6S618_9BIFI</name>
<dbReference type="OrthoDB" id="9762335at2"/>
<feature type="signal peptide" evidence="4">
    <location>
        <begin position="1"/>
        <end position="31"/>
    </location>
</feature>